<dbReference type="InterPro" id="IPR011777">
    <property type="entry name" value="Geranylgeranyl_Rdtase_fam"/>
</dbReference>
<dbReference type="AlphaFoldDB" id="A0A1D2AE70"/>
<dbReference type="SUPFAM" id="SSF51905">
    <property type="entry name" value="FAD/NAD(P)-binding domain"/>
    <property type="match status" value="1"/>
</dbReference>
<dbReference type="GO" id="GO:0071949">
    <property type="term" value="F:FAD binding"/>
    <property type="evidence" value="ECO:0007669"/>
    <property type="project" value="InterPro"/>
</dbReference>
<gene>
    <name evidence="2" type="ORF">g.7442</name>
</gene>
<evidence type="ECO:0000313" key="2">
    <source>
        <dbReference type="EMBL" id="JAT77482.1"/>
    </source>
</evidence>
<dbReference type="PANTHER" id="PTHR42685">
    <property type="entry name" value="GERANYLGERANYL DIPHOSPHATE REDUCTASE"/>
    <property type="match status" value="1"/>
</dbReference>
<protein>
    <recommendedName>
        <fullName evidence="1">FAD-binding domain-containing protein</fullName>
    </recommendedName>
</protein>
<feature type="domain" description="FAD-binding" evidence="1">
    <location>
        <begin position="86"/>
        <end position="404"/>
    </location>
</feature>
<dbReference type="EMBL" id="GDKF01001140">
    <property type="protein sequence ID" value="JAT77482.1"/>
    <property type="molecule type" value="Transcribed_RNA"/>
</dbReference>
<dbReference type="Pfam" id="PF01494">
    <property type="entry name" value="FAD_binding_3"/>
    <property type="match status" value="1"/>
</dbReference>
<organism evidence="2">
    <name type="scientific">Auxenochlorella protothecoides</name>
    <name type="common">Green microalga</name>
    <name type="synonym">Chlorella protothecoides</name>
    <dbReference type="NCBI Taxonomy" id="3075"/>
    <lineage>
        <taxon>Eukaryota</taxon>
        <taxon>Viridiplantae</taxon>
        <taxon>Chlorophyta</taxon>
        <taxon>core chlorophytes</taxon>
        <taxon>Trebouxiophyceae</taxon>
        <taxon>Chlorellales</taxon>
        <taxon>Chlorellaceae</taxon>
        <taxon>Auxenochlorella</taxon>
    </lineage>
</organism>
<dbReference type="Gene3D" id="3.50.50.60">
    <property type="entry name" value="FAD/NAD(P)-binding domain"/>
    <property type="match status" value="1"/>
</dbReference>
<sequence>QLQKACPAAGTPSLRSCSFTWTNSHITAMVQFQLPAADWKDRQTQLYAAGAATAVLGGALLAKRALRQRKPYNGSYTPETLPSGAYDVIIVGAGPSGSVAGWYLAKGGAKVALLDKEHFPRDKICGDAVVTPALAILKEMGVFQELVDADEIKLADNGGFVSPSGLAYIGNSQHKLGTAAAGAVKRIHLDDRIARAAARAGAELREGFEVGTDVTFDAEEGLWTVKSVEGKAVVGRVLVCADGSTSRLATQLGLCTAPPQGVSSRAYIEGGTHNTDFDGVCFYPRWSLPGYAAIFKHAKDELGFCYYLIPCGKNADKGQLGNVTADDLKRLHEDALKRDPFISRAVGPKAKIERMRAGSLRIGSQGVPASYADHLLIIGDAAGHIDPLTGEGIHTAMMGGKVAAETLLEMRAAGDFSSRSTRLYQQRWMDLFGHDFKLSQKGAELLWKYPIIMDACASEAQRQGDAMMSKWAEVMTNMRPKTYFLRPDVAFNMSRAIVRELWNQKVLNRPSAYVLQEPAANGKAH</sequence>
<dbReference type="GO" id="GO:0016628">
    <property type="term" value="F:oxidoreductase activity, acting on the CH-CH group of donors, NAD or NADP as acceptor"/>
    <property type="evidence" value="ECO:0007669"/>
    <property type="project" value="InterPro"/>
</dbReference>
<dbReference type="PANTHER" id="PTHR42685:SF22">
    <property type="entry name" value="CONDITIONED MEDIUM FACTOR RECEPTOR 1"/>
    <property type="match status" value="1"/>
</dbReference>
<feature type="non-terminal residue" evidence="2">
    <location>
        <position position="1"/>
    </location>
</feature>
<proteinExistence type="predicted"/>
<dbReference type="PRINTS" id="PR00420">
    <property type="entry name" value="RNGMNOXGNASE"/>
</dbReference>
<dbReference type="InterPro" id="IPR002938">
    <property type="entry name" value="FAD-bd"/>
</dbReference>
<dbReference type="InterPro" id="IPR036188">
    <property type="entry name" value="FAD/NAD-bd_sf"/>
</dbReference>
<accession>A0A1D2AE70</accession>
<dbReference type="NCBIfam" id="TIGR02032">
    <property type="entry name" value="GG-red-SF"/>
    <property type="match status" value="1"/>
</dbReference>
<dbReference type="InterPro" id="IPR050407">
    <property type="entry name" value="Geranylgeranyl_reductase"/>
</dbReference>
<name>A0A1D2AE70_AUXPR</name>
<evidence type="ECO:0000259" key="1">
    <source>
        <dbReference type="Pfam" id="PF01494"/>
    </source>
</evidence>
<reference evidence="2" key="1">
    <citation type="submission" date="2015-08" db="EMBL/GenBank/DDBJ databases">
        <authorList>
            <person name="Babu N.S."/>
            <person name="Beckwith C.J."/>
            <person name="Beseler K.G."/>
            <person name="Brison A."/>
            <person name="Carone J.V."/>
            <person name="Caskin T.P."/>
            <person name="Diamond M."/>
            <person name="Durham M.E."/>
            <person name="Foxe J.M."/>
            <person name="Go M."/>
            <person name="Henderson B.A."/>
            <person name="Jones I.B."/>
            <person name="McGettigan J.A."/>
            <person name="Micheletti S.J."/>
            <person name="Nasrallah M.E."/>
            <person name="Ortiz D."/>
            <person name="Piller C.R."/>
            <person name="Privatt S.R."/>
            <person name="Schneider S.L."/>
            <person name="Sharp S."/>
            <person name="Smith T.C."/>
            <person name="Stanton J.D."/>
            <person name="Ullery H.E."/>
            <person name="Wilson R.J."/>
            <person name="Serrano M.G."/>
            <person name="Buck G."/>
            <person name="Lee V."/>
            <person name="Wang Y."/>
            <person name="Carvalho R."/>
            <person name="Voegtly L."/>
            <person name="Shi R."/>
            <person name="Duckworth R."/>
            <person name="Johnson A."/>
            <person name="Loviza R."/>
            <person name="Walstead R."/>
            <person name="Shah Z."/>
            <person name="Kiflezghi M."/>
            <person name="Wade K."/>
            <person name="Ball S.L."/>
            <person name="Bradley K.W."/>
            <person name="Asai D.J."/>
            <person name="Bowman C.A."/>
            <person name="Russell D.A."/>
            <person name="Pope W.H."/>
            <person name="Jacobs-Sera D."/>
            <person name="Hendrix R.W."/>
            <person name="Hatfull G.F."/>
        </authorList>
    </citation>
    <scope>NUCLEOTIDE SEQUENCE</scope>
</reference>